<evidence type="ECO:0000313" key="2">
    <source>
        <dbReference type="Proteomes" id="UP000274199"/>
    </source>
</evidence>
<evidence type="ECO:0000313" key="1">
    <source>
        <dbReference type="EMBL" id="AYP68197.1"/>
    </source>
</evidence>
<keyword evidence="2" id="KW-1185">Reference proteome</keyword>
<reference evidence="1 2" key="1">
    <citation type="submission" date="2018-09" db="EMBL/GenBank/DDBJ databases">
        <title>Comparative Genomic Analysis of Eight Novel Haloalkaliphilic Bacteriophages from Lake Elmenteita, Kenya.</title>
        <authorList>
            <person name="Akhwale J.K."/>
        </authorList>
    </citation>
    <scope>NUCLEOTIDE SEQUENCE [LARGE SCALE GENOMIC DNA]</scope>
</reference>
<protein>
    <submittedName>
        <fullName evidence="1">Uncharacterized protein</fullName>
    </submittedName>
</protein>
<gene>
    <name evidence="1" type="ORF">vBBcoS136_00065</name>
</gene>
<proteinExistence type="predicted"/>
<sequence>MEFKVKCDKCGKGNLCLPNGYDGLADYYEVHCTKCSNVFEVHYTGMDCILGAHEFNCQVSEDVRILENNGSWVCDTQSIKIGEFDKHTKGMELIQEIDADFTYYYFRSGADFCMIRVACHGYDFDIFKYKAKSDESVMVLLKHFFSLV</sequence>
<name>A0A3G3BVC4_9CAUD</name>
<dbReference type="Proteomes" id="UP000274199">
    <property type="component" value="Segment"/>
</dbReference>
<dbReference type="EMBL" id="MH884508">
    <property type="protein sequence ID" value="AYP68197.1"/>
    <property type="molecule type" value="Genomic_DNA"/>
</dbReference>
<organism evidence="1 2">
    <name type="scientific">Bacillus phage vB_BcoS-136</name>
    <dbReference type="NCBI Taxonomy" id="2419619"/>
    <lineage>
        <taxon>Viruses</taxon>
        <taxon>Duplodnaviria</taxon>
        <taxon>Heunggongvirae</taxon>
        <taxon>Uroviricota</taxon>
        <taxon>Caudoviricetes</taxon>
        <taxon>Heleneionescovirinae</taxon>
        <taxon>Kenyattavirus</taxon>
        <taxon>Kenyattavirus kv136</taxon>
    </lineage>
</organism>
<accession>A0A3G3BVC4</accession>